<evidence type="ECO:0000313" key="1">
    <source>
        <dbReference type="EMBL" id="VDM99821.1"/>
    </source>
</evidence>
<gene>
    <name evidence="1" type="ORF">TCLT_LOCUS3383</name>
</gene>
<accession>A0A0N5CT32</accession>
<proteinExistence type="predicted"/>
<name>A0A0N5CT32_THECL</name>
<evidence type="ECO:0000313" key="2">
    <source>
        <dbReference type="Proteomes" id="UP000276776"/>
    </source>
</evidence>
<reference evidence="1 2" key="2">
    <citation type="submission" date="2018-11" db="EMBL/GenBank/DDBJ databases">
        <authorList>
            <consortium name="Pathogen Informatics"/>
        </authorList>
    </citation>
    <scope>NUCLEOTIDE SEQUENCE [LARGE SCALE GENOMIC DNA]</scope>
</reference>
<dbReference type="Proteomes" id="UP000276776">
    <property type="component" value="Unassembled WGS sequence"/>
</dbReference>
<evidence type="ECO:0000313" key="3">
    <source>
        <dbReference type="WBParaSite" id="TCLT_0000339001-mRNA-1"/>
    </source>
</evidence>
<protein>
    <submittedName>
        <fullName evidence="3">DDE Tnp4 domain-containing protein</fullName>
    </submittedName>
</protein>
<dbReference type="AlphaFoldDB" id="A0A0N5CT32"/>
<keyword evidence="2" id="KW-1185">Reference proteome</keyword>
<dbReference type="EMBL" id="UYYF01001389">
    <property type="protein sequence ID" value="VDM99821.1"/>
    <property type="molecule type" value="Genomic_DNA"/>
</dbReference>
<dbReference type="WBParaSite" id="TCLT_0000339001-mRNA-1">
    <property type="protein sequence ID" value="TCLT_0000339001-mRNA-1"/>
    <property type="gene ID" value="TCLT_0000339001"/>
</dbReference>
<sequence>MPATTRLHNAPCTVSGKVAGEAVSTWCTINDSVYSAYEAPDLMEYPGLQEELLVDHLYIVRERACVGCNLAHCQYYEASRSHPWLEAWKIHVVHTVPYVLDVMFQRLLAISLLNAFVFSKGKILYIELDLLDFVAF</sequence>
<organism evidence="3">
    <name type="scientific">Thelazia callipaeda</name>
    <name type="common">Oriental eyeworm</name>
    <name type="synonym">Parasitic nematode</name>
    <dbReference type="NCBI Taxonomy" id="103827"/>
    <lineage>
        <taxon>Eukaryota</taxon>
        <taxon>Metazoa</taxon>
        <taxon>Ecdysozoa</taxon>
        <taxon>Nematoda</taxon>
        <taxon>Chromadorea</taxon>
        <taxon>Rhabditida</taxon>
        <taxon>Spirurina</taxon>
        <taxon>Spiruromorpha</taxon>
        <taxon>Thelazioidea</taxon>
        <taxon>Thelaziidae</taxon>
        <taxon>Thelazia</taxon>
    </lineage>
</organism>
<reference evidence="3" key="1">
    <citation type="submission" date="2017-02" db="UniProtKB">
        <authorList>
            <consortium name="WormBaseParasite"/>
        </authorList>
    </citation>
    <scope>IDENTIFICATION</scope>
</reference>